<keyword evidence="2 3" id="KW-0378">Hydrolase</keyword>
<accession>A0A2I1NBL6</accession>
<dbReference type="InterPro" id="IPR045865">
    <property type="entry name" value="ACT-like_dom_sf"/>
</dbReference>
<dbReference type="SUPFAM" id="SSF53328">
    <property type="entry name" value="Formyltransferase"/>
    <property type="match status" value="1"/>
</dbReference>
<organism evidence="6 7">
    <name type="scientific">Campylobacter ureolyticus</name>
    <dbReference type="NCBI Taxonomy" id="827"/>
    <lineage>
        <taxon>Bacteria</taxon>
        <taxon>Pseudomonadati</taxon>
        <taxon>Campylobacterota</taxon>
        <taxon>Epsilonproteobacteria</taxon>
        <taxon>Campylobacterales</taxon>
        <taxon>Campylobacteraceae</taxon>
        <taxon>Campylobacter</taxon>
    </lineage>
</organism>
<dbReference type="InterPro" id="IPR002376">
    <property type="entry name" value="Formyl_transf_N"/>
</dbReference>
<dbReference type="Proteomes" id="UP000234639">
    <property type="component" value="Unassembled WGS sequence"/>
</dbReference>
<sequence>MKKYILKIYSEDEKGLIYRISDVIFKFGLNIAKNHEFVDHEVNKFFYRAEIHTDEDIDRCALTGLLSAVLGSKAHIELIEAKKKNIVIMATKETHCLGDLLIKNYSKEINANILSVIANYDDLRDLVEKFGIKFHCVEAGDLDRLEHEKKVLEVLKEYDIDYIVLAKYMRILSPNFVNAYKKKIINIHHSFLPAFIGANPYKQAFERGVKIVGATAHFVNNDLDEGPIITQDIIRVNHEMNWKEMRVAGRNVEKNVLASALELVFDDRVFVYNNKTVIF</sequence>
<evidence type="ECO:0000256" key="3">
    <source>
        <dbReference type="HAMAP-Rule" id="MF_01927"/>
    </source>
</evidence>
<dbReference type="AlphaFoldDB" id="A0A2I1NBL6"/>
<dbReference type="PIRSF" id="PIRSF036480">
    <property type="entry name" value="FormyFH4_hydr"/>
    <property type="match status" value="1"/>
</dbReference>
<evidence type="ECO:0000256" key="4">
    <source>
        <dbReference type="NCBIfam" id="TIGR00655"/>
    </source>
</evidence>
<evidence type="ECO:0000256" key="2">
    <source>
        <dbReference type="ARBA" id="ARBA00022801"/>
    </source>
</evidence>
<comment type="similarity">
    <text evidence="3">Belongs to the PurU family.</text>
</comment>
<dbReference type="NCBIfam" id="NF004684">
    <property type="entry name" value="PRK06027.1"/>
    <property type="match status" value="1"/>
</dbReference>
<keyword evidence="3" id="KW-0658">Purine biosynthesis</keyword>
<protein>
    <recommendedName>
        <fullName evidence="3 4">Formyltetrahydrofolate deformylase</fullName>
        <ecNumber evidence="3 4">3.5.1.10</ecNumber>
    </recommendedName>
    <alternativeName>
        <fullName evidence="3">Formyl-FH(4) hydrolase</fullName>
    </alternativeName>
</protein>
<dbReference type="Gene3D" id="3.40.50.170">
    <property type="entry name" value="Formyl transferase, N-terminal domain"/>
    <property type="match status" value="1"/>
</dbReference>
<comment type="catalytic activity">
    <reaction evidence="3">
        <text>(6R)-10-formyltetrahydrofolate + H2O = (6S)-5,6,7,8-tetrahydrofolate + formate + H(+)</text>
        <dbReference type="Rhea" id="RHEA:19833"/>
        <dbReference type="ChEBI" id="CHEBI:15377"/>
        <dbReference type="ChEBI" id="CHEBI:15378"/>
        <dbReference type="ChEBI" id="CHEBI:15740"/>
        <dbReference type="ChEBI" id="CHEBI:57453"/>
        <dbReference type="ChEBI" id="CHEBI:195366"/>
        <dbReference type="EC" id="3.5.1.10"/>
    </reaction>
</comment>
<proteinExistence type="inferred from homology"/>
<dbReference type="GO" id="GO:0006189">
    <property type="term" value="P:'de novo' IMP biosynthetic process"/>
    <property type="evidence" value="ECO:0007669"/>
    <property type="project" value="UniProtKB-UniRule"/>
</dbReference>
<dbReference type="Pfam" id="PF00551">
    <property type="entry name" value="Formyl_trans_N"/>
    <property type="match status" value="1"/>
</dbReference>
<dbReference type="PANTHER" id="PTHR42706">
    <property type="entry name" value="FORMYLTETRAHYDROFOLATE DEFORMYLASE"/>
    <property type="match status" value="1"/>
</dbReference>
<comment type="function">
    <text evidence="3">Catalyzes the hydrolysis of 10-formyltetrahydrofolate (formyl-FH4) to formate and tetrahydrofolate (FH4).</text>
</comment>
<dbReference type="EC" id="3.5.1.10" evidence="3 4"/>
<feature type="active site" evidence="3">
    <location>
        <position position="224"/>
    </location>
</feature>
<dbReference type="NCBIfam" id="TIGR00655">
    <property type="entry name" value="PurU"/>
    <property type="match status" value="1"/>
</dbReference>
<dbReference type="UniPathway" id="UPA00074">
    <property type="reaction ID" value="UER00170"/>
</dbReference>
<dbReference type="HAMAP" id="MF_01927">
    <property type="entry name" value="PurU"/>
    <property type="match status" value="1"/>
</dbReference>
<name>A0A2I1NBL6_9BACT</name>
<dbReference type="InterPro" id="IPR004810">
    <property type="entry name" value="PurU"/>
</dbReference>
<dbReference type="PRINTS" id="PR01575">
    <property type="entry name" value="FFH4HYDRLASE"/>
</dbReference>
<evidence type="ECO:0000256" key="1">
    <source>
        <dbReference type="ARBA" id="ARBA00022563"/>
    </source>
</evidence>
<dbReference type="PANTHER" id="PTHR42706:SF1">
    <property type="entry name" value="FORMYLTETRAHYDROFOLATE DEFORMYLASE 2, MITOCHONDRIAL"/>
    <property type="match status" value="1"/>
</dbReference>
<dbReference type="InterPro" id="IPR002912">
    <property type="entry name" value="ACT_dom"/>
</dbReference>
<feature type="domain" description="ACT" evidence="5">
    <location>
        <begin position="5"/>
        <end position="89"/>
    </location>
</feature>
<dbReference type="EMBL" id="PKHU01000002">
    <property type="protein sequence ID" value="PKZ29793.1"/>
    <property type="molecule type" value="Genomic_DNA"/>
</dbReference>
<keyword evidence="1 3" id="KW-0554">One-carbon metabolism</keyword>
<dbReference type="SUPFAM" id="SSF55021">
    <property type="entry name" value="ACT-like"/>
    <property type="match status" value="1"/>
</dbReference>
<evidence type="ECO:0000259" key="5">
    <source>
        <dbReference type="PROSITE" id="PS51671"/>
    </source>
</evidence>
<comment type="caution">
    <text evidence="6">The sequence shown here is derived from an EMBL/GenBank/DDBJ whole genome shotgun (WGS) entry which is preliminary data.</text>
</comment>
<dbReference type="GO" id="GO:0006730">
    <property type="term" value="P:one-carbon metabolic process"/>
    <property type="evidence" value="ECO:0007669"/>
    <property type="project" value="UniProtKB-KW"/>
</dbReference>
<dbReference type="InterPro" id="IPR036477">
    <property type="entry name" value="Formyl_transf_N_sf"/>
</dbReference>
<gene>
    <name evidence="3 6" type="primary">purU</name>
    <name evidence="6" type="ORF">CYJ41_02565</name>
</gene>
<dbReference type="PROSITE" id="PS51671">
    <property type="entry name" value="ACT"/>
    <property type="match status" value="1"/>
</dbReference>
<evidence type="ECO:0000313" key="7">
    <source>
        <dbReference type="Proteomes" id="UP000234639"/>
    </source>
</evidence>
<dbReference type="RefSeq" id="WP_101636803.1">
    <property type="nucleotide sequence ID" value="NZ_CAMPWA010000028.1"/>
</dbReference>
<dbReference type="GO" id="GO:0008864">
    <property type="term" value="F:formyltetrahydrofolate deformylase activity"/>
    <property type="evidence" value="ECO:0007669"/>
    <property type="project" value="UniProtKB-UniRule"/>
</dbReference>
<comment type="pathway">
    <text evidence="3">Purine metabolism; IMP biosynthesis via de novo pathway; formate from 10-formyl-5,6,7,8-tetrahydrofolate: step 1/1.</text>
</comment>
<dbReference type="Gene3D" id="3.30.70.260">
    <property type="match status" value="1"/>
</dbReference>
<reference evidence="6 7" key="1">
    <citation type="submission" date="2017-12" db="EMBL/GenBank/DDBJ databases">
        <title>Phylogenetic diversity of female urinary microbiome.</title>
        <authorList>
            <person name="Thomas-White K."/>
            <person name="Wolfe A.J."/>
        </authorList>
    </citation>
    <scope>NUCLEOTIDE SEQUENCE [LARGE SCALE GENOMIC DNA]</scope>
    <source>
        <strain evidence="6 7">UMB0112</strain>
    </source>
</reference>
<evidence type="ECO:0000313" key="6">
    <source>
        <dbReference type="EMBL" id="PKZ29793.1"/>
    </source>
</evidence>